<sequence length="295" mass="32121">MSSLAMDSTVQAVPVQTARLRAAQDEGPAVKAILIGIALLFFVLFLLLPLILVFMTAFSRGIMPYLSALSESDTLHAASLTVLVAVIAVPLNIAFGLAASWAIARFEFRGKSILTTLIDLPFSVSPVIAGLMFLLIFGRQGPFWDWLDANNIRIVFALPGLVLATLFVTFPFVARELIPLMQMQGSEEEQAARVLGANGRQMFWRVTLPKIKWGLLYGVILCNARAMGEFGAVSVLSGHIRGQTNTLPLHVEIEYNDYHTVGAFAAASVLAVLALLTLALKLWAERKMVQDGHRG</sequence>
<dbReference type="CDD" id="cd06261">
    <property type="entry name" value="TM_PBP2"/>
    <property type="match status" value="1"/>
</dbReference>
<proteinExistence type="predicted"/>
<feature type="transmembrane region" description="Helical" evidence="9">
    <location>
        <begin position="78"/>
        <end position="104"/>
    </location>
</feature>
<feature type="transmembrane region" description="Helical" evidence="9">
    <location>
        <begin position="116"/>
        <end position="137"/>
    </location>
</feature>
<evidence type="ECO:0000256" key="1">
    <source>
        <dbReference type="ARBA" id="ARBA00004651"/>
    </source>
</evidence>
<keyword evidence="4 9" id="KW-0812">Transmembrane</keyword>
<evidence type="ECO:0000259" key="10">
    <source>
        <dbReference type="PROSITE" id="PS50928"/>
    </source>
</evidence>
<dbReference type="EMBL" id="CP096916">
    <property type="protein sequence ID" value="WBM36655.1"/>
    <property type="molecule type" value="Genomic_DNA"/>
</dbReference>
<organism evidence="11 12">
    <name type="scientific">Alcaligenes faecalis</name>
    <dbReference type="NCBI Taxonomy" id="511"/>
    <lineage>
        <taxon>Bacteria</taxon>
        <taxon>Pseudomonadati</taxon>
        <taxon>Pseudomonadota</taxon>
        <taxon>Betaproteobacteria</taxon>
        <taxon>Burkholderiales</taxon>
        <taxon>Alcaligenaceae</taxon>
        <taxon>Alcaligenes</taxon>
    </lineage>
</organism>
<evidence type="ECO:0000313" key="11">
    <source>
        <dbReference type="EMBL" id="WBM36655.1"/>
    </source>
</evidence>
<evidence type="ECO:0000256" key="5">
    <source>
        <dbReference type="ARBA" id="ARBA00022989"/>
    </source>
</evidence>
<protein>
    <submittedName>
        <fullName evidence="11">Sulfate ABC transporter permease subunit CysW</fullName>
    </submittedName>
</protein>
<feature type="transmembrane region" description="Helical" evidence="9">
    <location>
        <begin position="260"/>
        <end position="284"/>
    </location>
</feature>
<dbReference type="PROSITE" id="PS50928">
    <property type="entry name" value="ABC_TM1"/>
    <property type="match status" value="1"/>
</dbReference>
<dbReference type="InterPro" id="IPR035906">
    <property type="entry name" value="MetI-like_sf"/>
</dbReference>
<dbReference type="PANTHER" id="PTHR30406">
    <property type="entry name" value="SULFATE TRANSPORT SYSTEM PERMEASE PROTEIN"/>
    <property type="match status" value="1"/>
</dbReference>
<dbReference type="SUPFAM" id="SSF161098">
    <property type="entry name" value="MetI-like"/>
    <property type="match status" value="1"/>
</dbReference>
<evidence type="ECO:0000256" key="6">
    <source>
        <dbReference type="ARBA" id="ARBA00023032"/>
    </source>
</evidence>
<evidence type="ECO:0000256" key="7">
    <source>
        <dbReference type="ARBA" id="ARBA00023136"/>
    </source>
</evidence>
<evidence type="ECO:0000256" key="2">
    <source>
        <dbReference type="ARBA" id="ARBA00011779"/>
    </source>
</evidence>
<dbReference type="RefSeq" id="WP_270116001.1">
    <property type="nucleotide sequence ID" value="NZ_CP096916.1"/>
</dbReference>
<feature type="transmembrane region" description="Helical" evidence="9">
    <location>
        <begin position="152"/>
        <end position="174"/>
    </location>
</feature>
<keyword evidence="12" id="KW-1185">Reference proteome</keyword>
<keyword evidence="7 9" id="KW-0472">Membrane</keyword>
<dbReference type="NCBIfam" id="TIGR02140">
    <property type="entry name" value="permease_CysW"/>
    <property type="match status" value="1"/>
</dbReference>
<evidence type="ECO:0000256" key="9">
    <source>
        <dbReference type="SAM" id="Phobius"/>
    </source>
</evidence>
<gene>
    <name evidence="11" type="primary">cysW</name>
    <name evidence="11" type="ORF">M2J83_12605</name>
</gene>
<keyword evidence="6" id="KW-0764">Sulfate transport</keyword>
<accession>A0ABY7N0B6</accession>
<dbReference type="NCBIfam" id="TIGR00969">
    <property type="entry name" value="3a0106s02"/>
    <property type="match status" value="1"/>
</dbReference>
<feature type="transmembrane region" description="Helical" evidence="9">
    <location>
        <begin position="215"/>
        <end position="240"/>
    </location>
</feature>
<evidence type="ECO:0000256" key="3">
    <source>
        <dbReference type="ARBA" id="ARBA00022448"/>
    </source>
</evidence>
<keyword evidence="5 9" id="KW-1133">Transmembrane helix</keyword>
<comment type="subunit">
    <text evidence="2">The complex is composed of two ATP-binding proteins (CysA), two transmembrane proteins (CysT and CysW) and a solute-binding protein (CysP).</text>
</comment>
<evidence type="ECO:0000313" key="12">
    <source>
        <dbReference type="Proteomes" id="UP001211866"/>
    </source>
</evidence>
<evidence type="ECO:0000256" key="4">
    <source>
        <dbReference type="ARBA" id="ARBA00022692"/>
    </source>
</evidence>
<dbReference type="InterPro" id="IPR000515">
    <property type="entry name" value="MetI-like"/>
</dbReference>
<dbReference type="PANTHER" id="PTHR30406:SF9">
    <property type="entry name" value="SULFATE TRANSPORT SYSTEM PERMEASE PROTEIN CYSW"/>
    <property type="match status" value="1"/>
</dbReference>
<comment type="function">
    <text evidence="8">Part of the ABC transporter complex CysAWTP (TC 3.A.1.6.1) involved in sulfate/thiosulfate import. Probably responsible for the translocation of the substrate across the membrane.</text>
</comment>
<evidence type="ECO:0000256" key="8">
    <source>
        <dbReference type="ARBA" id="ARBA00025323"/>
    </source>
</evidence>
<dbReference type="Gene3D" id="1.10.3720.10">
    <property type="entry name" value="MetI-like"/>
    <property type="match status" value="1"/>
</dbReference>
<feature type="transmembrane region" description="Helical" evidence="9">
    <location>
        <begin position="29"/>
        <end position="58"/>
    </location>
</feature>
<reference evidence="11 12" key="1">
    <citation type="submission" date="2022-05" db="EMBL/GenBank/DDBJ databases">
        <title>Complete sequence of strain NY11312.</title>
        <authorList>
            <person name="Zhou D."/>
        </authorList>
    </citation>
    <scope>NUCLEOTIDE SEQUENCE [LARGE SCALE GENOMIC DNA]</scope>
    <source>
        <strain evidence="11 12">NY11312</strain>
    </source>
</reference>
<dbReference type="Proteomes" id="UP001211866">
    <property type="component" value="Chromosome"/>
</dbReference>
<comment type="subcellular location">
    <subcellularLocation>
        <location evidence="1">Cell membrane</location>
        <topology evidence="1">Multi-pass membrane protein</topology>
    </subcellularLocation>
</comment>
<feature type="domain" description="ABC transmembrane type-1" evidence="10">
    <location>
        <begin position="78"/>
        <end position="282"/>
    </location>
</feature>
<dbReference type="Pfam" id="PF00528">
    <property type="entry name" value="BPD_transp_1"/>
    <property type="match status" value="1"/>
</dbReference>
<keyword evidence="3" id="KW-0813">Transport</keyword>
<name>A0ABY7N0B6_ALCFA</name>
<dbReference type="InterPro" id="IPR011866">
    <property type="entry name" value="CysW_permease"/>
</dbReference>
<dbReference type="InterPro" id="IPR005667">
    <property type="entry name" value="Sulph_transpt2"/>
</dbReference>